<dbReference type="OrthoDB" id="3550851at2759"/>
<dbReference type="AlphaFoldDB" id="G2XPU3"/>
<protein>
    <submittedName>
        <fullName evidence="2">Uncharacterized protein</fullName>
    </submittedName>
</protein>
<evidence type="ECO:0000313" key="3">
    <source>
        <dbReference type="Proteomes" id="UP000008177"/>
    </source>
</evidence>
<dbReference type="EMBL" id="FQ790250">
    <property type="protein sequence ID" value="CCD42831.1"/>
    <property type="molecule type" value="Genomic_DNA"/>
</dbReference>
<dbReference type="Proteomes" id="UP000008177">
    <property type="component" value="Unplaced contigs"/>
</dbReference>
<feature type="region of interest" description="Disordered" evidence="1">
    <location>
        <begin position="64"/>
        <end position="101"/>
    </location>
</feature>
<gene>
    <name evidence="2" type="ORF">BofuT4_P071270.1</name>
</gene>
<proteinExistence type="predicted"/>
<accession>G2XPU3</accession>
<dbReference type="HOGENOM" id="CLU_836763_0_0_1"/>
<name>G2XPU3_BOTF4</name>
<evidence type="ECO:0000256" key="1">
    <source>
        <dbReference type="SAM" id="MobiDB-lite"/>
    </source>
</evidence>
<sequence>MITYNSRRAEILDRLFVEDRQSAEYSRALKEAQNEASRFEAVATLPKLEKLKAIESAVYQKLFGDDPSNMKTSSTDEAEEEILELETPPSPASKTKKNAIDTASKEGTALVQPNLSYASQASKPAAPPEVKPLDRWGEMQERLGRKLKEEMGAAAWQRRKLINEKCAADEEKRLDRITYQLKLIPRKRGSKIHQYTSFAPATNDCRTYWSAQHGSQIQAAQIALNVRFQSVFEKDVEFRLWPKPADWKAFEKNPENGREILAKAEKFLDFWIWDFLSRSHTADRVSLATCLAWFLNEEESPEYKRYVKLSVTPKPENAIEAKASFQTHTAKV</sequence>
<evidence type="ECO:0000313" key="2">
    <source>
        <dbReference type="EMBL" id="CCD42831.1"/>
    </source>
</evidence>
<dbReference type="InParanoid" id="G2XPU3"/>
<reference evidence="3" key="1">
    <citation type="journal article" date="2011" name="PLoS Genet.">
        <title>Genomic analysis of the necrotrophic fungal pathogens Sclerotinia sclerotiorum and Botrytis cinerea.</title>
        <authorList>
            <person name="Amselem J."/>
            <person name="Cuomo C.A."/>
            <person name="van Kan J.A."/>
            <person name="Viaud M."/>
            <person name="Benito E.P."/>
            <person name="Couloux A."/>
            <person name="Coutinho P.M."/>
            <person name="de Vries R.P."/>
            <person name="Dyer P.S."/>
            <person name="Fillinger S."/>
            <person name="Fournier E."/>
            <person name="Gout L."/>
            <person name="Hahn M."/>
            <person name="Kohn L."/>
            <person name="Lapalu N."/>
            <person name="Plummer K.M."/>
            <person name="Pradier J.M."/>
            <person name="Quevillon E."/>
            <person name="Sharon A."/>
            <person name="Simon A."/>
            <person name="ten Have A."/>
            <person name="Tudzynski B."/>
            <person name="Tudzynski P."/>
            <person name="Wincker P."/>
            <person name="Andrew M."/>
            <person name="Anthouard V."/>
            <person name="Beever R.E."/>
            <person name="Beffa R."/>
            <person name="Benoit I."/>
            <person name="Bouzid O."/>
            <person name="Brault B."/>
            <person name="Chen Z."/>
            <person name="Choquer M."/>
            <person name="Collemare J."/>
            <person name="Cotton P."/>
            <person name="Danchin E.G."/>
            <person name="Da Silva C."/>
            <person name="Gautier A."/>
            <person name="Giraud C."/>
            <person name="Giraud T."/>
            <person name="Gonzalez C."/>
            <person name="Grossetete S."/>
            <person name="Guldener U."/>
            <person name="Henrissat B."/>
            <person name="Howlett B.J."/>
            <person name="Kodira C."/>
            <person name="Kretschmer M."/>
            <person name="Lappartient A."/>
            <person name="Leroch M."/>
            <person name="Levis C."/>
            <person name="Mauceli E."/>
            <person name="Neuveglise C."/>
            <person name="Oeser B."/>
            <person name="Pearson M."/>
            <person name="Poulain J."/>
            <person name="Poussereau N."/>
            <person name="Quesneville H."/>
            <person name="Rascle C."/>
            <person name="Schumacher J."/>
            <person name="Segurens B."/>
            <person name="Sexton A."/>
            <person name="Silva E."/>
            <person name="Sirven C."/>
            <person name="Soanes D.M."/>
            <person name="Talbot N.J."/>
            <person name="Templeton M."/>
            <person name="Yandava C."/>
            <person name="Yarden O."/>
            <person name="Zeng Q."/>
            <person name="Rollins J.A."/>
            <person name="Lebrun M.H."/>
            <person name="Dickman M."/>
        </authorList>
    </citation>
    <scope>NUCLEOTIDE SEQUENCE [LARGE SCALE GENOMIC DNA]</scope>
    <source>
        <strain evidence="3">T4</strain>
    </source>
</reference>
<organism evidence="2 3">
    <name type="scientific">Botryotinia fuckeliana (strain T4)</name>
    <name type="common">Noble rot fungus</name>
    <name type="synonym">Botrytis cinerea</name>
    <dbReference type="NCBI Taxonomy" id="999810"/>
    <lineage>
        <taxon>Eukaryota</taxon>
        <taxon>Fungi</taxon>
        <taxon>Dikarya</taxon>
        <taxon>Ascomycota</taxon>
        <taxon>Pezizomycotina</taxon>
        <taxon>Leotiomycetes</taxon>
        <taxon>Helotiales</taxon>
        <taxon>Sclerotiniaceae</taxon>
        <taxon>Botrytis</taxon>
    </lineage>
</organism>